<evidence type="ECO:0000313" key="2">
    <source>
        <dbReference type="Proteomes" id="UP001056120"/>
    </source>
</evidence>
<name>A0ACB9GQ64_9ASTR</name>
<protein>
    <submittedName>
        <fullName evidence="1">Uncharacterized protein</fullName>
    </submittedName>
</protein>
<accession>A0ACB9GQ64</accession>
<reference evidence="2" key="1">
    <citation type="journal article" date="2022" name="Mol. Ecol. Resour.">
        <title>The genomes of chicory, endive, great burdock and yacon provide insights into Asteraceae palaeo-polyploidization history and plant inulin production.</title>
        <authorList>
            <person name="Fan W."/>
            <person name="Wang S."/>
            <person name="Wang H."/>
            <person name="Wang A."/>
            <person name="Jiang F."/>
            <person name="Liu H."/>
            <person name="Zhao H."/>
            <person name="Xu D."/>
            <person name="Zhang Y."/>
        </authorList>
    </citation>
    <scope>NUCLEOTIDE SEQUENCE [LARGE SCALE GENOMIC DNA]</scope>
    <source>
        <strain evidence="2">cv. Yunnan</strain>
    </source>
</reference>
<evidence type="ECO:0000313" key="1">
    <source>
        <dbReference type="EMBL" id="KAI3785208.1"/>
    </source>
</evidence>
<gene>
    <name evidence="1" type="ORF">L1987_44322</name>
</gene>
<reference evidence="1 2" key="2">
    <citation type="journal article" date="2022" name="Mol. Ecol. Resour.">
        <title>The genomes of chicory, endive, great burdock and yacon provide insights into Asteraceae paleo-polyploidization history and plant inulin production.</title>
        <authorList>
            <person name="Fan W."/>
            <person name="Wang S."/>
            <person name="Wang H."/>
            <person name="Wang A."/>
            <person name="Jiang F."/>
            <person name="Liu H."/>
            <person name="Zhao H."/>
            <person name="Xu D."/>
            <person name="Zhang Y."/>
        </authorList>
    </citation>
    <scope>NUCLEOTIDE SEQUENCE [LARGE SCALE GENOMIC DNA]</scope>
    <source>
        <strain evidence="2">cv. Yunnan</strain>
        <tissue evidence="1">Leaves</tissue>
    </source>
</reference>
<sequence>MEDGTMAKNDSNKQWDGHEGKMDLEKEIKATIEIGQVLGVDLRNRVERFKIKSREQSAVEFCIRGKGDEMIKSKSTRMEITVCVLDFCLNLDHEEQQHPFFLSWEQATPKKLQAKKQKIIIQASVIDPTDIAGVEYELDNHKNAAYLIIRGMKSA</sequence>
<comment type="caution">
    <text evidence="1">The sequence shown here is derived from an EMBL/GenBank/DDBJ whole genome shotgun (WGS) entry which is preliminary data.</text>
</comment>
<dbReference type="Proteomes" id="UP001056120">
    <property type="component" value="Linkage Group LG14"/>
</dbReference>
<organism evidence="1 2">
    <name type="scientific">Smallanthus sonchifolius</name>
    <dbReference type="NCBI Taxonomy" id="185202"/>
    <lineage>
        <taxon>Eukaryota</taxon>
        <taxon>Viridiplantae</taxon>
        <taxon>Streptophyta</taxon>
        <taxon>Embryophyta</taxon>
        <taxon>Tracheophyta</taxon>
        <taxon>Spermatophyta</taxon>
        <taxon>Magnoliopsida</taxon>
        <taxon>eudicotyledons</taxon>
        <taxon>Gunneridae</taxon>
        <taxon>Pentapetalae</taxon>
        <taxon>asterids</taxon>
        <taxon>campanulids</taxon>
        <taxon>Asterales</taxon>
        <taxon>Asteraceae</taxon>
        <taxon>Asteroideae</taxon>
        <taxon>Heliantheae alliance</taxon>
        <taxon>Millerieae</taxon>
        <taxon>Smallanthus</taxon>
    </lineage>
</organism>
<keyword evidence="2" id="KW-1185">Reference proteome</keyword>
<proteinExistence type="predicted"/>
<dbReference type="EMBL" id="CM042031">
    <property type="protein sequence ID" value="KAI3785208.1"/>
    <property type="molecule type" value="Genomic_DNA"/>
</dbReference>